<evidence type="ECO:0000313" key="1">
    <source>
        <dbReference type="EMBL" id="KAH9364618.1"/>
    </source>
</evidence>
<dbReference type="OrthoDB" id="10067362at2759"/>
<comment type="caution">
    <text evidence="1">The sequence shown here is derived from an EMBL/GenBank/DDBJ whole genome shotgun (WGS) entry which is preliminary data.</text>
</comment>
<protein>
    <submittedName>
        <fullName evidence="1">Uncharacterized protein</fullName>
    </submittedName>
</protein>
<sequence length="111" mass="12782">MTSRIVPVRQLNFYGLLDSASETWAVSELKVRELVSASLKLELSDEAISRAHRLGTFVQGKCRAVIVRFSSFKTRESVFSRICEDFCKATRRIQKKLLTFAKTTEQPYYLK</sequence>
<evidence type="ECO:0000313" key="2">
    <source>
        <dbReference type="Proteomes" id="UP000821853"/>
    </source>
</evidence>
<dbReference type="Gene3D" id="3.30.70.1820">
    <property type="entry name" value="L1 transposable element, RRM domain"/>
    <property type="match status" value="1"/>
</dbReference>
<keyword evidence="2" id="KW-1185">Reference proteome</keyword>
<gene>
    <name evidence="1" type="ORF">HPB48_012835</name>
</gene>
<organism evidence="1 2">
    <name type="scientific">Haemaphysalis longicornis</name>
    <name type="common">Bush tick</name>
    <dbReference type="NCBI Taxonomy" id="44386"/>
    <lineage>
        <taxon>Eukaryota</taxon>
        <taxon>Metazoa</taxon>
        <taxon>Ecdysozoa</taxon>
        <taxon>Arthropoda</taxon>
        <taxon>Chelicerata</taxon>
        <taxon>Arachnida</taxon>
        <taxon>Acari</taxon>
        <taxon>Parasitiformes</taxon>
        <taxon>Ixodida</taxon>
        <taxon>Ixodoidea</taxon>
        <taxon>Ixodidae</taxon>
        <taxon>Haemaphysalinae</taxon>
        <taxon>Haemaphysalis</taxon>
    </lineage>
</organism>
<dbReference type="EMBL" id="JABSTR010000002">
    <property type="protein sequence ID" value="KAH9364618.1"/>
    <property type="molecule type" value="Genomic_DNA"/>
</dbReference>
<reference evidence="1 2" key="1">
    <citation type="journal article" date="2020" name="Cell">
        <title>Large-Scale Comparative Analyses of Tick Genomes Elucidate Their Genetic Diversity and Vector Capacities.</title>
        <authorList>
            <consortium name="Tick Genome and Microbiome Consortium (TIGMIC)"/>
            <person name="Jia N."/>
            <person name="Wang J."/>
            <person name="Shi W."/>
            <person name="Du L."/>
            <person name="Sun Y."/>
            <person name="Zhan W."/>
            <person name="Jiang J.F."/>
            <person name="Wang Q."/>
            <person name="Zhang B."/>
            <person name="Ji P."/>
            <person name="Bell-Sakyi L."/>
            <person name="Cui X.M."/>
            <person name="Yuan T.T."/>
            <person name="Jiang B.G."/>
            <person name="Yang W.F."/>
            <person name="Lam T.T."/>
            <person name="Chang Q.C."/>
            <person name="Ding S.J."/>
            <person name="Wang X.J."/>
            <person name="Zhu J.G."/>
            <person name="Ruan X.D."/>
            <person name="Zhao L."/>
            <person name="Wei J.T."/>
            <person name="Ye R.Z."/>
            <person name="Que T.C."/>
            <person name="Du C.H."/>
            <person name="Zhou Y.H."/>
            <person name="Cheng J.X."/>
            <person name="Dai P.F."/>
            <person name="Guo W.B."/>
            <person name="Han X.H."/>
            <person name="Huang E.J."/>
            <person name="Li L.F."/>
            <person name="Wei W."/>
            <person name="Gao Y.C."/>
            <person name="Liu J.Z."/>
            <person name="Shao H.Z."/>
            <person name="Wang X."/>
            <person name="Wang C.C."/>
            <person name="Yang T.C."/>
            <person name="Huo Q.B."/>
            <person name="Li W."/>
            <person name="Chen H.Y."/>
            <person name="Chen S.E."/>
            <person name="Zhou L.G."/>
            <person name="Ni X.B."/>
            <person name="Tian J.H."/>
            <person name="Sheng Y."/>
            <person name="Liu T."/>
            <person name="Pan Y.S."/>
            <person name="Xia L.Y."/>
            <person name="Li J."/>
            <person name="Zhao F."/>
            <person name="Cao W.C."/>
        </authorList>
    </citation>
    <scope>NUCLEOTIDE SEQUENCE [LARGE SCALE GENOMIC DNA]</scope>
    <source>
        <strain evidence="1">HaeL-2018</strain>
    </source>
</reference>
<accession>A0A9J6FN75</accession>
<name>A0A9J6FN75_HAELO</name>
<dbReference type="VEuPathDB" id="VectorBase:HLOH_040529"/>
<dbReference type="AlphaFoldDB" id="A0A9J6FN75"/>
<dbReference type="Proteomes" id="UP000821853">
    <property type="component" value="Chromosome 10"/>
</dbReference>
<proteinExistence type="predicted"/>